<feature type="signal peptide" evidence="1">
    <location>
        <begin position="1"/>
        <end position="45"/>
    </location>
</feature>
<feature type="chain" id="PRO_5006062614" description="AAA+ family ATPase" evidence="1">
    <location>
        <begin position="46"/>
        <end position="144"/>
    </location>
</feature>
<dbReference type="eggNOG" id="ENOG5032Z1N">
    <property type="taxonomic scope" value="Bacteria"/>
</dbReference>
<dbReference type="Proteomes" id="UP000051298">
    <property type="component" value="Unassembled WGS sequence"/>
</dbReference>
<keyword evidence="1" id="KW-0732">Signal</keyword>
<dbReference type="AlphaFoldDB" id="A0A0P1FIC9"/>
<evidence type="ECO:0008006" key="4">
    <source>
        <dbReference type="Google" id="ProtNLM"/>
    </source>
</evidence>
<evidence type="ECO:0000313" key="3">
    <source>
        <dbReference type="Proteomes" id="UP000051298"/>
    </source>
</evidence>
<dbReference type="EMBL" id="CYRX01000025">
    <property type="protein sequence ID" value="CUH60334.1"/>
    <property type="molecule type" value="Genomic_DNA"/>
</dbReference>
<proteinExistence type="predicted"/>
<protein>
    <recommendedName>
        <fullName evidence="4">AAA+ family ATPase</fullName>
    </recommendedName>
</protein>
<name>A0A0P1FIC9_9RHOB</name>
<evidence type="ECO:0000313" key="2">
    <source>
        <dbReference type="EMBL" id="CUH60334.1"/>
    </source>
</evidence>
<accession>A0A0P1FIC9</accession>
<gene>
    <name evidence="2" type="ORF">THS5294_01623</name>
</gene>
<sequence length="144" mass="15899">MRCFLPLTTFRLWWKLTSDPARPTFWGMKHLILIAALSCASPAIAQDADDPMQEGLDRLGEGSRLLMEGLMGELAPLLDDVGELGAQMAPFVNDLREHLGDAFEGLNAYHPPEILPNGDIILRKKQKTPQPEGDEAPIEAPIEL</sequence>
<dbReference type="STRING" id="266809.PM03_05820"/>
<organism evidence="2 3">
    <name type="scientific">Thalassobacter stenotrophicus</name>
    <dbReference type="NCBI Taxonomy" id="266809"/>
    <lineage>
        <taxon>Bacteria</taxon>
        <taxon>Pseudomonadati</taxon>
        <taxon>Pseudomonadota</taxon>
        <taxon>Alphaproteobacteria</taxon>
        <taxon>Rhodobacterales</taxon>
        <taxon>Roseobacteraceae</taxon>
        <taxon>Thalassobacter</taxon>
    </lineage>
</organism>
<reference evidence="2 3" key="1">
    <citation type="submission" date="2015-09" db="EMBL/GenBank/DDBJ databases">
        <authorList>
            <consortium name="Swine Surveillance"/>
        </authorList>
    </citation>
    <scope>NUCLEOTIDE SEQUENCE [LARGE SCALE GENOMIC DNA]</scope>
    <source>
        <strain evidence="2 3">CECT 5294</strain>
    </source>
</reference>
<evidence type="ECO:0000256" key="1">
    <source>
        <dbReference type="SAM" id="SignalP"/>
    </source>
</evidence>